<protein>
    <submittedName>
        <fullName evidence="1">Uncharacterized protein</fullName>
    </submittedName>
</protein>
<proteinExistence type="predicted"/>
<dbReference type="EMBL" id="UATH01000001">
    <property type="protein sequence ID" value="SPY08291.1"/>
    <property type="molecule type" value="Genomic_DNA"/>
</dbReference>
<accession>A0A2X1UV63</accession>
<name>A0A2X1UV63_9BURK</name>
<sequence>MVVFFSGVERAGAGNGADCSAEEFTFKSLLHWYLIAGIVTLTPHLDRYS</sequence>
<evidence type="ECO:0000313" key="2">
    <source>
        <dbReference type="Proteomes" id="UP000250242"/>
    </source>
</evidence>
<reference evidence="1 2" key="1">
    <citation type="submission" date="2018-06" db="EMBL/GenBank/DDBJ databases">
        <authorList>
            <consortium name="Pathogen Informatics"/>
            <person name="Doyle S."/>
        </authorList>
    </citation>
    <scope>NUCLEOTIDE SEQUENCE [LARGE SCALE GENOMIC DNA]</scope>
    <source>
        <strain evidence="1 2">NCTC11009</strain>
    </source>
</reference>
<gene>
    <name evidence="1" type="ORF">NCTC11009_01517</name>
</gene>
<dbReference type="Proteomes" id="UP000250242">
    <property type="component" value="Unassembled WGS sequence"/>
</dbReference>
<organism evidence="1 2">
    <name type="scientific">Oligella urethralis</name>
    <dbReference type="NCBI Taxonomy" id="90245"/>
    <lineage>
        <taxon>Bacteria</taxon>
        <taxon>Pseudomonadati</taxon>
        <taxon>Pseudomonadota</taxon>
        <taxon>Betaproteobacteria</taxon>
        <taxon>Burkholderiales</taxon>
        <taxon>Alcaligenaceae</taxon>
        <taxon>Oligella</taxon>
    </lineage>
</organism>
<evidence type="ECO:0000313" key="1">
    <source>
        <dbReference type="EMBL" id="SPY08291.1"/>
    </source>
</evidence>
<dbReference type="AlphaFoldDB" id="A0A2X1UV63"/>